<keyword evidence="14" id="KW-1185">Reference proteome</keyword>
<sequence>MDYPPYNQQQQQGQPQMEQYYQQHHGHEQGSSSNGFYTQPLAYRSSGYLAQPDGSSVKSTSDFYSPSGSPRPSVNQSRENQNDPYASTHAGAHSSYGALQHDLEGARGGGGEASTIGGGDGAGRSSTASLISDRNGGSSAYRGPQPAQGSALRNAFPMTAEDAQPNVASGRIEAPVAVPYRPVLKGGISEKKSFQQRNPWFIRFSIIFMLCAIAGGVFALVKILQRQSDKSGGWVPGPGGSSVSTYFKLPAWNWTDPTSKAFGVNLGNFLVLERWLDEDTFISMCGADAFDEYHCTKTLGATASVTALQNHYNTFLAETDINAMQAVGVNLVRITLGYWALIPLQNEPYVDAGQMDQLKKVLGWLNTRKMRAVISLHGLPGSQSGDQSTGQFRKKDRGSNWFTAENQQRSIATIQALVDWKNALGPELSSTISAILPVNEPDQRHGDDGTFAQTLQDFYTQSYAILSQNNVVMAIHSGQGNSSYPQAWYNWLADKDPSTILWEAHPYPGWFPSQSSKHHIYKKICEVVNLSTKLPPNVPVFVGEFSVLSGVQEDGWVDTYWQTQLAAYSQSAGSAFWTWNAKSSSNPVVALNSTEMANYNFQGLVDQSIIHTPPRGRTISGYLSTLENNACQLAASTAADAGSGSADGSGSGSGSGSDVDDDAGNPKTAQDRRRRGETRLDFVSSGSLRRRS</sequence>
<feature type="domain" description="Glycoside hydrolase family 5" evidence="12">
    <location>
        <begin position="305"/>
        <end position="583"/>
    </location>
</feature>
<keyword evidence="11" id="KW-1133">Transmembrane helix</keyword>
<keyword evidence="6" id="KW-0326">Glycosidase</keyword>
<dbReference type="GO" id="GO:0009251">
    <property type="term" value="P:glucan catabolic process"/>
    <property type="evidence" value="ECO:0007669"/>
    <property type="project" value="TreeGrafter"/>
</dbReference>
<keyword evidence="11" id="KW-0812">Transmembrane</keyword>
<evidence type="ECO:0000256" key="2">
    <source>
        <dbReference type="ARBA" id="ARBA00005641"/>
    </source>
</evidence>
<feature type="region of interest" description="Disordered" evidence="10">
    <location>
        <begin position="640"/>
        <end position="692"/>
    </location>
</feature>
<evidence type="ECO:0000256" key="8">
    <source>
        <dbReference type="ARBA" id="ARBA00036824"/>
    </source>
</evidence>
<evidence type="ECO:0000256" key="3">
    <source>
        <dbReference type="ARBA" id="ARBA00022525"/>
    </source>
</evidence>
<feature type="compositionally biased region" description="Gly residues" evidence="10">
    <location>
        <begin position="645"/>
        <end position="655"/>
    </location>
</feature>
<dbReference type="EMBL" id="LWDE02001772">
    <property type="protein sequence ID" value="KAE8239337.1"/>
    <property type="molecule type" value="Genomic_DNA"/>
</dbReference>
<evidence type="ECO:0000256" key="5">
    <source>
        <dbReference type="ARBA" id="ARBA00022801"/>
    </source>
</evidence>
<dbReference type="PANTHER" id="PTHR31297">
    <property type="entry name" value="GLUCAN ENDO-1,6-BETA-GLUCOSIDASE B"/>
    <property type="match status" value="1"/>
</dbReference>
<evidence type="ECO:0000256" key="4">
    <source>
        <dbReference type="ARBA" id="ARBA00022729"/>
    </source>
</evidence>
<protein>
    <recommendedName>
        <fullName evidence="9">glucan 1,3-beta-glucosidase</fullName>
        <ecNumber evidence="9">3.2.1.58</ecNumber>
    </recommendedName>
</protein>
<dbReference type="InterPro" id="IPR017853">
    <property type="entry name" value="GH"/>
</dbReference>
<evidence type="ECO:0000256" key="7">
    <source>
        <dbReference type="ARBA" id="ARBA00023316"/>
    </source>
</evidence>
<evidence type="ECO:0000256" key="11">
    <source>
        <dbReference type="SAM" id="Phobius"/>
    </source>
</evidence>
<reference evidence="13" key="1">
    <citation type="submission" date="2016-04" db="EMBL/GenBank/DDBJ databases">
        <authorList>
            <person name="Nguyen H.D."/>
            <person name="Samba Siva P."/>
            <person name="Cullis J."/>
            <person name="Levesque C.A."/>
            <person name="Hambleton S."/>
        </authorList>
    </citation>
    <scope>NUCLEOTIDE SEQUENCE</scope>
    <source>
        <strain evidence="13">DAOMC 236426</strain>
    </source>
</reference>
<dbReference type="GO" id="GO:0005576">
    <property type="term" value="C:extracellular region"/>
    <property type="evidence" value="ECO:0007669"/>
    <property type="project" value="UniProtKB-SubCell"/>
</dbReference>
<evidence type="ECO:0000256" key="10">
    <source>
        <dbReference type="SAM" id="MobiDB-lite"/>
    </source>
</evidence>
<dbReference type="InterPro" id="IPR001547">
    <property type="entry name" value="Glyco_hydro_5"/>
</dbReference>
<evidence type="ECO:0000256" key="1">
    <source>
        <dbReference type="ARBA" id="ARBA00004613"/>
    </source>
</evidence>
<keyword evidence="5" id="KW-0378">Hydrolase</keyword>
<proteinExistence type="inferred from homology"/>
<gene>
    <name evidence="13" type="ORF">A4X06_0g8331</name>
</gene>
<dbReference type="PANTHER" id="PTHR31297:SF1">
    <property type="entry name" value="GLUCAN 1,3-BETA-GLUCOSIDASE I_II-RELATED"/>
    <property type="match status" value="1"/>
</dbReference>
<keyword evidence="4" id="KW-0732">Signal</keyword>
<feature type="compositionally biased region" description="Low complexity" evidence="10">
    <location>
        <begin position="1"/>
        <end position="33"/>
    </location>
</feature>
<dbReference type="SUPFAM" id="SSF51445">
    <property type="entry name" value="(Trans)glycosidases"/>
    <property type="match status" value="1"/>
</dbReference>
<keyword evidence="7" id="KW-0961">Cell wall biogenesis/degradation</keyword>
<feature type="transmembrane region" description="Helical" evidence="11">
    <location>
        <begin position="200"/>
        <end position="221"/>
    </location>
</feature>
<comment type="catalytic activity">
    <reaction evidence="8">
        <text>Successive hydrolysis of beta-D-glucose units from the non-reducing ends of (1-&gt;3)-beta-D-glucans, releasing alpha-glucose.</text>
        <dbReference type="EC" id="3.2.1.58"/>
    </reaction>
</comment>
<dbReference type="GO" id="GO:0071555">
    <property type="term" value="P:cell wall organization"/>
    <property type="evidence" value="ECO:0007669"/>
    <property type="project" value="UniProtKB-KW"/>
</dbReference>
<evidence type="ECO:0000256" key="6">
    <source>
        <dbReference type="ARBA" id="ARBA00023295"/>
    </source>
</evidence>
<dbReference type="GO" id="GO:0004338">
    <property type="term" value="F:glucan exo-1,3-beta-glucosidase activity"/>
    <property type="evidence" value="ECO:0007669"/>
    <property type="project" value="UniProtKB-EC"/>
</dbReference>
<dbReference type="Pfam" id="PF00150">
    <property type="entry name" value="Cellulase"/>
    <property type="match status" value="1"/>
</dbReference>
<reference evidence="13" key="2">
    <citation type="journal article" date="2019" name="IMA Fungus">
        <title>Genome sequencing and comparison of five Tilletia species to identify candidate genes for the detection of regulated species infecting wheat.</title>
        <authorList>
            <person name="Nguyen H.D.T."/>
            <person name="Sultana T."/>
            <person name="Kesanakurti P."/>
            <person name="Hambleton S."/>
        </authorList>
    </citation>
    <scope>NUCLEOTIDE SEQUENCE</scope>
    <source>
        <strain evidence="13">DAOMC 236426</strain>
    </source>
</reference>
<keyword evidence="11" id="KW-0472">Membrane</keyword>
<evidence type="ECO:0000256" key="9">
    <source>
        <dbReference type="ARBA" id="ARBA00038929"/>
    </source>
</evidence>
<comment type="similarity">
    <text evidence="2">Belongs to the glycosyl hydrolase 5 (cellulase A) family.</text>
</comment>
<organism evidence="13 14">
    <name type="scientific">Tilletia controversa</name>
    <name type="common">dwarf bunt fungus</name>
    <dbReference type="NCBI Taxonomy" id="13291"/>
    <lineage>
        <taxon>Eukaryota</taxon>
        <taxon>Fungi</taxon>
        <taxon>Dikarya</taxon>
        <taxon>Basidiomycota</taxon>
        <taxon>Ustilaginomycotina</taxon>
        <taxon>Exobasidiomycetes</taxon>
        <taxon>Tilletiales</taxon>
        <taxon>Tilletiaceae</taxon>
        <taxon>Tilletia</taxon>
    </lineage>
</organism>
<feature type="compositionally biased region" description="Polar residues" evidence="10">
    <location>
        <begin position="53"/>
        <end position="85"/>
    </location>
</feature>
<feature type="region of interest" description="Disordered" evidence="10">
    <location>
        <begin position="1"/>
        <end position="151"/>
    </location>
</feature>
<accession>A0A8X7MKK2</accession>
<keyword evidence="3" id="KW-0964">Secreted</keyword>
<dbReference type="Proteomes" id="UP000077684">
    <property type="component" value="Unassembled WGS sequence"/>
</dbReference>
<comment type="caution">
    <text evidence="13">The sequence shown here is derived from an EMBL/GenBank/DDBJ whole genome shotgun (WGS) entry which is preliminary data.</text>
</comment>
<dbReference type="GO" id="GO:0009986">
    <property type="term" value="C:cell surface"/>
    <property type="evidence" value="ECO:0007669"/>
    <property type="project" value="TreeGrafter"/>
</dbReference>
<name>A0A8X7MKK2_9BASI</name>
<dbReference type="Gene3D" id="3.20.20.80">
    <property type="entry name" value="Glycosidases"/>
    <property type="match status" value="1"/>
</dbReference>
<dbReference type="EC" id="3.2.1.58" evidence="9"/>
<feature type="compositionally biased region" description="Gly residues" evidence="10">
    <location>
        <begin position="106"/>
        <end position="122"/>
    </location>
</feature>
<dbReference type="InterPro" id="IPR050386">
    <property type="entry name" value="Glycosyl_hydrolase_5"/>
</dbReference>
<evidence type="ECO:0000259" key="12">
    <source>
        <dbReference type="Pfam" id="PF00150"/>
    </source>
</evidence>
<comment type="subcellular location">
    <subcellularLocation>
        <location evidence="1">Secreted</location>
    </subcellularLocation>
</comment>
<evidence type="ECO:0000313" key="13">
    <source>
        <dbReference type="EMBL" id="KAE8239337.1"/>
    </source>
</evidence>
<dbReference type="AlphaFoldDB" id="A0A8X7MKK2"/>
<evidence type="ECO:0000313" key="14">
    <source>
        <dbReference type="Proteomes" id="UP000077684"/>
    </source>
</evidence>